<dbReference type="Proteomes" id="UP000677234">
    <property type="component" value="Chromosome"/>
</dbReference>
<dbReference type="Proteomes" id="UP000595847">
    <property type="component" value="Chromosome"/>
</dbReference>
<evidence type="ECO:0000313" key="3">
    <source>
        <dbReference type="Proteomes" id="UP000595847"/>
    </source>
</evidence>
<dbReference type="EMBL" id="CP066308">
    <property type="protein sequence ID" value="QQE75670.1"/>
    <property type="molecule type" value="Genomic_DNA"/>
</dbReference>
<dbReference type="AlphaFoldDB" id="A0A7T5EN46"/>
<organism evidence="1 3">
    <name type="scientific">Brevibacillus composti</name>
    <dbReference type="NCBI Taxonomy" id="2796470"/>
    <lineage>
        <taxon>Bacteria</taxon>
        <taxon>Bacillati</taxon>
        <taxon>Bacillota</taxon>
        <taxon>Bacilli</taxon>
        <taxon>Bacillales</taxon>
        <taxon>Paenibacillaceae</taxon>
        <taxon>Brevibacillus</taxon>
    </lineage>
</organism>
<reference evidence="1 3" key="1">
    <citation type="submission" date="2020-12" db="EMBL/GenBank/DDBJ databases">
        <title>strain FJAT-54423T represents a novel species of the genus Brevibacillus.</title>
        <authorList>
            <person name="Tang R."/>
        </authorList>
    </citation>
    <scope>NUCLEOTIDE SEQUENCE [LARGE SCALE GENOMIC DNA]</scope>
    <source>
        <strain evidence="1 3">FJAT-54423</strain>
    </source>
</reference>
<name>A0A7T5EN46_9BACL</name>
<reference evidence="2" key="2">
    <citation type="submission" date="2021-04" db="EMBL/GenBank/DDBJ databases">
        <title>Brevibacillus composti FJAT-54423, complete genome.</title>
        <authorList>
            <person name="Tang R."/>
        </authorList>
    </citation>
    <scope>NUCLEOTIDE SEQUENCE</scope>
    <source>
        <strain evidence="2">FJAT-54424</strain>
    </source>
</reference>
<dbReference type="RefSeq" id="WP_198829191.1">
    <property type="nucleotide sequence ID" value="NZ_CP066308.1"/>
</dbReference>
<sequence>MDQTNANEKQEYLTELGAEFPATGTPLNPVEEAWAFADTPATAPVDDLAEAMQQGE</sequence>
<proteinExistence type="predicted"/>
<dbReference type="KEGG" id="bcop:JD108_07255"/>
<dbReference type="EMBL" id="CP073708">
    <property type="protein sequence ID" value="QUO42696.1"/>
    <property type="molecule type" value="Genomic_DNA"/>
</dbReference>
<keyword evidence="4" id="KW-1185">Reference proteome</keyword>
<protein>
    <submittedName>
        <fullName evidence="1">Uncharacterized protein</fullName>
    </submittedName>
</protein>
<gene>
    <name evidence="1" type="ORF">JD108_07255</name>
    <name evidence="2" type="ORF">KDJ56_06935</name>
</gene>
<evidence type="ECO:0000313" key="2">
    <source>
        <dbReference type="EMBL" id="QUO42696.1"/>
    </source>
</evidence>
<evidence type="ECO:0000313" key="4">
    <source>
        <dbReference type="Proteomes" id="UP000677234"/>
    </source>
</evidence>
<evidence type="ECO:0000313" key="1">
    <source>
        <dbReference type="EMBL" id="QQE75670.1"/>
    </source>
</evidence>
<accession>A0A7T5EN46</accession>